<dbReference type="SUPFAM" id="SSF52540">
    <property type="entry name" value="P-loop containing nucleoside triphosphate hydrolases"/>
    <property type="match status" value="1"/>
</dbReference>
<dbReference type="AlphaFoldDB" id="A0A4Q9L571"/>
<evidence type="ECO:0000256" key="1">
    <source>
        <dbReference type="ARBA" id="ARBA00022741"/>
    </source>
</evidence>
<dbReference type="GO" id="GO:0005525">
    <property type="term" value="F:GTP binding"/>
    <property type="evidence" value="ECO:0007669"/>
    <property type="project" value="UniProtKB-KW"/>
</dbReference>
<gene>
    <name evidence="4" type="ORF">CWI39_1170p0010</name>
</gene>
<evidence type="ECO:0000256" key="3">
    <source>
        <dbReference type="PIRSR" id="PIRSR606689-1"/>
    </source>
</evidence>
<keyword evidence="1 3" id="KW-0547">Nucleotide-binding</keyword>
<dbReference type="VEuPathDB" id="MicrosporidiaDB:CWI36_1119p0010"/>
<dbReference type="SMART" id="SM00177">
    <property type="entry name" value="ARF"/>
    <property type="match status" value="1"/>
</dbReference>
<evidence type="ECO:0000313" key="5">
    <source>
        <dbReference type="Proteomes" id="UP000293045"/>
    </source>
</evidence>
<keyword evidence="2 3" id="KW-0342">GTP-binding</keyword>
<comment type="caution">
    <text evidence="4">The sequence shown here is derived from an EMBL/GenBank/DDBJ whole genome shotgun (WGS) entry which is preliminary data.</text>
</comment>
<dbReference type="EMBL" id="PIXR01001170">
    <property type="protein sequence ID" value="TBU02376.1"/>
    <property type="molecule type" value="Genomic_DNA"/>
</dbReference>
<organism evidence="4 5">
    <name type="scientific">Hamiltosporidium magnivora</name>
    <dbReference type="NCBI Taxonomy" id="148818"/>
    <lineage>
        <taxon>Eukaryota</taxon>
        <taxon>Fungi</taxon>
        <taxon>Fungi incertae sedis</taxon>
        <taxon>Microsporidia</taxon>
        <taxon>Dubosqiidae</taxon>
        <taxon>Hamiltosporidium</taxon>
    </lineage>
</organism>
<protein>
    <submittedName>
        <fullName evidence="4">ADP-ribosylation factor</fullName>
    </submittedName>
</protein>
<feature type="binding site" evidence="3">
    <location>
        <position position="65"/>
    </location>
    <ligand>
        <name>GTP</name>
        <dbReference type="ChEBI" id="CHEBI:37565"/>
    </ligand>
</feature>
<name>A0A4Q9L571_9MICR</name>
<dbReference type="GO" id="GO:0003924">
    <property type="term" value="F:GTPase activity"/>
    <property type="evidence" value="ECO:0007669"/>
    <property type="project" value="InterPro"/>
</dbReference>
<dbReference type="PANTHER" id="PTHR45697">
    <property type="entry name" value="ADP-RIBOSYLATION FACTOR-LIKE PROTEIN 2-RELATED"/>
    <property type="match status" value="1"/>
</dbReference>
<dbReference type="InterPro" id="IPR006689">
    <property type="entry name" value="Small_GTPase_ARF/SAR"/>
</dbReference>
<reference evidence="4 5" key="1">
    <citation type="submission" date="2017-12" db="EMBL/GenBank/DDBJ databases">
        <authorList>
            <person name="Pombert J.-F."/>
            <person name="Haag K.L."/>
            <person name="Ebert D."/>
        </authorList>
    </citation>
    <scope>NUCLEOTIDE SEQUENCE [LARGE SCALE GENOMIC DNA]</scope>
    <source>
        <strain evidence="4">IL-BN-2</strain>
    </source>
</reference>
<evidence type="ECO:0000256" key="2">
    <source>
        <dbReference type="ARBA" id="ARBA00023134"/>
    </source>
</evidence>
<sequence>MGQLCSDCCKRPVCRIVILGLDEAGKMYLYSNLTNKKEEHKNELVYKHDEIKLNGMSIFLCSVLGDEKARNLWSVQIQNSDGIIFVVDISNEASYKEITEEFQRIMDVKAFTEGMNILLLCNNGLKTDREYREVGDAIFSPFLENPGIRINYCSIEEWLFIDDGLEWLCERIKTKNEH</sequence>
<dbReference type="Proteomes" id="UP000293045">
    <property type="component" value="Unassembled WGS sequence"/>
</dbReference>
<dbReference type="InterPro" id="IPR044612">
    <property type="entry name" value="ARL2/3"/>
</dbReference>
<dbReference type="Gene3D" id="3.40.50.300">
    <property type="entry name" value="P-loop containing nucleotide triphosphate hydrolases"/>
    <property type="match status" value="1"/>
</dbReference>
<proteinExistence type="predicted"/>
<dbReference type="VEuPathDB" id="MicrosporidiaDB:CWI39_1170p0010"/>
<evidence type="ECO:0000313" key="4">
    <source>
        <dbReference type="EMBL" id="TBU02376.1"/>
    </source>
</evidence>
<dbReference type="InterPro" id="IPR027417">
    <property type="entry name" value="P-loop_NTPase"/>
</dbReference>
<accession>A0A4Q9L571</accession>
<dbReference type="Pfam" id="PF00025">
    <property type="entry name" value="Arf"/>
    <property type="match status" value="1"/>
</dbReference>